<dbReference type="InterPro" id="IPR005907">
    <property type="entry name" value="G1P_thy_trans_s"/>
</dbReference>
<comment type="caution">
    <text evidence="13">The sequence shown here is derived from an EMBL/GenBank/DDBJ whole genome shotgun (WGS) entry which is preliminary data.</text>
</comment>
<protein>
    <recommendedName>
        <fullName evidence="4">Glucose-1-phosphate thymidylyltransferase</fullName>
        <ecNumber evidence="3">2.7.7.24</ecNumber>
    </recommendedName>
    <alternativeName>
        <fullName evidence="10">dTDP-glucose pyrophosphorylase</fullName>
    </alternativeName>
    <alternativeName>
        <fullName evidence="9">dTDP-glucose synthase</fullName>
    </alternativeName>
</protein>
<dbReference type="PANTHER" id="PTHR43532">
    <property type="entry name" value="GLUCOSE-1-PHOSPHATE THYMIDYLYLTRANSFERASE"/>
    <property type="match status" value="1"/>
</dbReference>
<evidence type="ECO:0000313" key="13">
    <source>
        <dbReference type="EMBL" id="GFR39053.1"/>
    </source>
</evidence>
<dbReference type="InterPro" id="IPR005835">
    <property type="entry name" value="NTP_transferase_dom"/>
</dbReference>
<dbReference type="Gene3D" id="3.90.550.10">
    <property type="entry name" value="Spore Coat Polysaccharide Biosynthesis Protein SpsA, Chain A"/>
    <property type="match status" value="1"/>
</dbReference>
<evidence type="ECO:0000256" key="4">
    <source>
        <dbReference type="ARBA" id="ARBA00017654"/>
    </source>
</evidence>
<reference evidence="13" key="1">
    <citation type="submission" date="2020-08" db="EMBL/GenBank/DDBJ databases">
        <authorList>
            <person name="Uke A."/>
            <person name="Chhe C."/>
            <person name="Baramee S."/>
            <person name="Kosugi A."/>
        </authorList>
    </citation>
    <scope>NUCLEOTIDE SEQUENCE</scope>
    <source>
        <strain evidence="13">DA-C8</strain>
    </source>
</reference>
<sequence>MKGVILAGGTGSRLMPLTAYMNKHLLPVGPYPMIHYAISKLREAGITEILLIINAQSAQMYAEYLGSGEQFGVEITYRIQEQAGGIAHAAALAEPFVRGDKFVLLLGDNLFEDSIAAEASRFAKGHESARVFLKEVDDPRRFGVPLFDEHGRIIRIEEKPLDPKSNYCVIGLYFYDASMFEIIRKIQPSARGELEITDVNNAYAGMGRLGYSVLSGWWIDAGTHASLREAAQKLEGEYLEAGDTNGEDRKADGAEE</sequence>
<evidence type="ECO:0000256" key="8">
    <source>
        <dbReference type="ARBA" id="ARBA00022842"/>
    </source>
</evidence>
<dbReference type="Proteomes" id="UP000654993">
    <property type="component" value="Unassembled WGS sequence"/>
</dbReference>
<evidence type="ECO:0000256" key="2">
    <source>
        <dbReference type="ARBA" id="ARBA00010480"/>
    </source>
</evidence>
<dbReference type="GO" id="GO:0008879">
    <property type="term" value="F:glucose-1-phosphate thymidylyltransferase activity"/>
    <property type="evidence" value="ECO:0007669"/>
    <property type="project" value="UniProtKB-EC"/>
</dbReference>
<evidence type="ECO:0000256" key="1">
    <source>
        <dbReference type="ARBA" id="ARBA00001946"/>
    </source>
</evidence>
<evidence type="ECO:0000259" key="12">
    <source>
        <dbReference type="Pfam" id="PF00483"/>
    </source>
</evidence>
<evidence type="ECO:0000256" key="3">
    <source>
        <dbReference type="ARBA" id="ARBA00012461"/>
    </source>
</evidence>
<keyword evidence="8" id="KW-0460">Magnesium</keyword>
<dbReference type="SUPFAM" id="SSF53448">
    <property type="entry name" value="Nucleotide-diphospho-sugar transferases"/>
    <property type="match status" value="1"/>
</dbReference>
<gene>
    <name evidence="13" type="primary">rmlA</name>
    <name evidence="13" type="ORF">PRECH8_23490</name>
</gene>
<evidence type="ECO:0000256" key="6">
    <source>
        <dbReference type="ARBA" id="ARBA00022695"/>
    </source>
</evidence>
<dbReference type="EC" id="2.7.7.24" evidence="3"/>
<dbReference type="GO" id="GO:0046872">
    <property type="term" value="F:metal ion binding"/>
    <property type="evidence" value="ECO:0007669"/>
    <property type="project" value="UniProtKB-KW"/>
</dbReference>
<reference evidence="13" key="2">
    <citation type="journal article" date="2021" name="Data Brief">
        <title>Draft genome sequence data of the facultative, thermophilic, xylanolytic bacterium Paenibacillus sp. strain DA-C8.</title>
        <authorList>
            <person name="Chhe C."/>
            <person name="Uke A."/>
            <person name="Baramee S."/>
            <person name="Ungkulpasvich U."/>
            <person name="Tachaapaikoon C."/>
            <person name="Pason P."/>
            <person name="Waeonukul R."/>
            <person name="Ratanakhanokchai K."/>
            <person name="Kosugi A."/>
        </authorList>
    </citation>
    <scope>NUCLEOTIDE SEQUENCE</scope>
    <source>
        <strain evidence="13">DA-C8</strain>
    </source>
</reference>
<evidence type="ECO:0000256" key="11">
    <source>
        <dbReference type="ARBA" id="ARBA00049336"/>
    </source>
</evidence>
<keyword evidence="7" id="KW-0479">Metal-binding</keyword>
<evidence type="ECO:0000256" key="10">
    <source>
        <dbReference type="ARBA" id="ARBA00032598"/>
    </source>
</evidence>
<evidence type="ECO:0000256" key="5">
    <source>
        <dbReference type="ARBA" id="ARBA00022679"/>
    </source>
</evidence>
<dbReference type="InterPro" id="IPR029044">
    <property type="entry name" value="Nucleotide-diphossugar_trans"/>
</dbReference>
<proteinExistence type="inferred from homology"/>
<keyword evidence="6" id="KW-0548">Nucleotidyltransferase</keyword>
<feature type="domain" description="Nucleotidyl transferase" evidence="12">
    <location>
        <begin position="2"/>
        <end position="235"/>
    </location>
</feature>
<evidence type="ECO:0000256" key="7">
    <source>
        <dbReference type="ARBA" id="ARBA00022723"/>
    </source>
</evidence>
<comment type="similarity">
    <text evidence="2">Belongs to the glucose-1-phosphate thymidylyltransferase family.</text>
</comment>
<dbReference type="AlphaFoldDB" id="A0A916VGJ7"/>
<name>A0A916VGJ7_9BACL</name>
<accession>A0A916VGJ7</accession>
<keyword evidence="5" id="KW-0808">Transferase</keyword>
<organism evidence="13 14">
    <name type="scientific">Insulibacter thermoxylanivorax</name>
    <dbReference type="NCBI Taxonomy" id="2749268"/>
    <lineage>
        <taxon>Bacteria</taxon>
        <taxon>Bacillati</taxon>
        <taxon>Bacillota</taxon>
        <taxon>Bacilli</taxon>
        <taxon>Bacillales</taxon>
        <taxon>Paenibacillaceae</taxon>
        <taxon>Insulibacter</taxon>
    </lineage>
</organism>
<keyword evidence="14" id="KW-1185">Reference proteome</keyword>
<evidence type="ECO:0000256" key="9">
    <source>
        <dbReference type="ARBA" id="ARBA00032492"/>
    </source>
</evidence>
<dbReference type="Pfam" id="PF00483">
    <property type="entry name" value="NTP_transferase"/>
    <property type="match status" value="1"/>
</dbReference>
<comment type="catalytic activity">
    <reaction evidence="11">
        <text>dTTP + alpha-D-glucose 1-phosphate + H(+) = dTDP-alpha-D-glucose + diphosphate</text>
        <dbReference type="Rhea" id="RHEA:15225"/>
        <dbReference type="ChEBI" id="CHEBI:15378"/>
        <dbReference type="ChEBI" id="CHEBI:33019"/>
        <dbReference type="ChEBI" id="CHEBI:37568"/>
        <dbReference type="ChEBI" id="CHEBI:57477"/>
        <dbReference type="ChEBI" id="CHEBI:58601"/>
        <dbReference type="EC" id="2.7.7.24"/>
    </reaction>
</comment>
<dbReference type="EMBL" id="BMAQ01000033">
    <property type="protein sequence ID" value="GFR39053.1"/>
    <property type="molecule type" value="Genomic_DNA"/>
</dbReference>
<comment type="cofactor">
    <cofactor evidence="1">
        <name>Mg(2+)</name>
        <dbReference type="ChEBI" id="CHEBI:18420"/>
    </cofactor>
</comment>
<dbReference type="RefSeq" id="WP_200967262.1">
    <property type="nucleotide sequence ID" value="NZ_BMAQ01000033.1"/>
</dbReference>
<dbReference type="PANTHER" id="PTHR43532:SF1">
    <property type="entry name" value="GLUCOSE-1-PHOSPHATE THYMIDYLYLTRANSFERASE 1"/>
    <property type="match status" value="1"/>
</dbReference>
<evidence type="ECO:0000313" key="14">
    <source>
        <dbReference type="Proteomes" id="UP000654993"/>
    </source>
</evidence>